<comment type="caution">
    <text evidence="3">The sequence shown here is derived from an EMBL/GenBank/DDBJ whole genome shotgun (WGS) entry which is preliminary data.</text>
</comment>
<keyword evidence="2" id="KW-0472">Membrane</keyword>
<dbReference type="AlphaFoldDB" id="A0A425YDV3"/>
<dbReference type="EMBL" id="QTZN02000029">
    <property type="protein sequence ID" value="MVB07851.1"/>
    <property type="molecule type" value="Genomic_DNA"/>
</dbReference>
<reference evidence="4 5" key="1">
    <citation type="submission" date="2019-11" db="EMBL/GenBank/DDBJ databases">
        <title>Draft genome sequence of Labilibaculum sp. strain SYP isolated from Black Sea.</title>
        <authorList>
            <person name="Yadav S."/>
            <person name="Villanueva L."/>
        </authorList>
    </citation>
    <scope>NUCLEOTIDE SEQUENCE [LARGE SCALE GENOMIC DNA]</scope>
    <source>
        <strain evidence="4 5">44</strain>
    </source>
</reference>
<sequence length="88" mass="9665">MSSTGGIVAGLLVGCAIGVGLGVLYAPDKGEVTRKKVKAKAKEKVEELDAVFDKSVENMRVKMDELIVALEKKLEDFRRKEKEEEELA</sequence>
<evidence type="ECO:0000313" key="5">
    <source>
        <dbReference type="Proteomes" id="UP000285951"/>
    </source>
</evidence>
<evidence type="ECO:0000313" key="6">
    <source>
        <dbReference type="Proteomes" id="UP000462449"/>
    </source>
</evidence>
<dbReference type="InterPro" id="IPR024623">
    <property type="entry name" value="YtxH"/>
</dbReference>
<reference evidence="3 6" key="2">
    <citation type="submission" date="2019-12" db="EMBL/GenBank/DDBJ databases">
        <title>Draft genome sequence of Labilibaculum sp. strain 44 isolated from deep waters of Black Sea.</title>
        <authorList>
            <person name="Yadav S."/>
            <person name="Villanueva L."/>
        </authorList>
    </citation>
    <scope>NUCLEOTIDE SEQUENCE [LARGE SCALE GENOMIC DNA]</scope>
    <source>
        <strain evidence="3 6">44</strain>
    </source>
</reference>
<dbReference type="Pfam" id="PF12732">
    <property type="entry name" value="YtxH"/>
    <property type="match status" value="1"/>
</dbReference>
<dbReference type="OrthoDB" id="598035at2"/>
<name>A0A425YDV3_9BACT</name>
<gene>
    <name evidence="4" type="ORF">DWB62_012540</name>
    <name evidence="3" type="ORF">GNY23_12540</name>
</gene>
<evidence type="ECO:0000313" key="4">
    <source>
        <dbReference type="EMBL" id="MVB07851.1"/>
    </source>
</evidence>
<keyword evidence="1" id="KW-0175">Coiled coil</keyword>
<keyword evidence="2" id="KW-0812">Transmembrane</keyword>
<dbReference type="Proteomes" id="UP000462449">
    <property type="component" value="Unassembled WGS sequence"/>
</dbReference>
<dbReference type="EMBL" id="WOTW01000029">
    <property type="protein sequence ID" value="MUP38646.1"/>
    <property type="molecule type" value="Genomic_DNA"/>
</dbReference>
<protein>
    <submittedName>
        <fullName evidence="3">YtxH domain-containing protein</fullName>
    </submittedName>
</protein>
<evidence type="ECO:0000313" key="3">
    <source>
        <dbReference type="EMBL" id="MUP38646.1"/>
    </source>
</evidence>
<accession>A0A425YDV3</accession>
<keyword evidence="5" id="KW-1185">Reference proteome</keyword>
<evidence type="ECO:0000256" key="1">
    <source>
        <dbReference type="SAM" id="Coils"/>
    </source>
</evidence>
<organism evidence="3 6">
    <name type="scientific">Labilibaculum euxinus</name>
    <dbReference type="NCBI Taxonomy" id="2686357"/>
    <lineage>
        <taxon>Bacteria</taxon>
        <taxon>Pseudomonadati</taxon>
        <taxon>Bacteroidota</taxon>
        <taxon>Bacteroidia</taxon>
        <taxon>Marinilabiliales</taxon>
        <taxon>Marinifilaceae</taxon>
        <taxon>Labilibaculum</taxon>
    </lineage>
</organism>
<feature type="transmembrane region" description="Helical" evidence="2">
    <location>
        <begin position="6"/>
        <end position="26"/>
    </location>
</feature>
<evidence type="ECO:0000256" key="2">
    <source>
        <dbReference type="SAM" id="Phobius"/>
    </source>
</evidence>
<proteinExistence type="predicted"/>
<keyword evidence="2" id="KW-1133">Transmembrane helix</keyword>
<dbReference type="RefSeq" id="WP_124992155.1">
    <property type="nucleotide sequence ID" value="NZ_JAVCNR010000003.1"/>
</dbReference>
<feature type="coiled-coil region" evidence="1">
    <location>
        <begin position="60"/>
        <end position="87"/>
    </location>
</feature>
<dbReference type="Proteomes" id="UP000285951">
    <property type="component" value="Unassembled WGS sequence"/>
</dbReference>